<organism evidence="1 2">
    <name type="scientific">Tetraparma gracilis</name>
    <dbReference type="NCBI Taxonomy" id="2962635"/>
    <lineage>
        <taxon>Eukaryota</taxon>
        <taxon>Sar</taxon>
        <taxon>Stramenopiles</taxon>
        <taxon>Ochrophyta</taxon>
        <taxon>Bolidophyceae</taxon>
        <taxon>Parmales</taxon>
        <taxon>Triparmaceae</taxon>
        <taxon>Tetraparma</taxon>
    </lineage>
</organism>
<proteinExistence type="predicted"/>
<dbReference type="Gene3D" id="4.10.470.20">
    <property type="match status" value="2"/>
</dbReference>
<accession>A0ABQ6NBX2</accession>
<feature type="non-terminal residue" evidence="1">
    <location>
        <position position="1"/>
    </location>
</feature>
<name>A0ABQ6NBX2_9STRA</name>
<dbReference type="Proteomes" id="UP001165060">
    <property type="component" value="Unassembled WGS sequence"/>
</dbReference>
<evidence type="ECO:0000313" key="2">
    <source>
        <dbReference type="Proteomes" id="UP001165060"/>
    </source>
</evidence>
<comment type="caution">
    <text evidence="1">The sequence shown here is derived from an EMBL/GenBank/DDBJ whole genome shotgun (WGS) entry which is preliminary data.</text>
</comment>
<sequence>IPGCINVSCLDAYTCVDVQVESDWVGDQFCDTTLNCALYGFDGGDCDTSTLTSAPTPTPGPCENPSCSAIAASKSGVTSVDCVDPLLDWGWLGDGICDDDLMCEEYEFDQGDCPTGDEPAPACEKWACGFQNEVCVDVILDTVGDGHCAAILNCEEYDYDGGDCGCPPEWMGCTMVCAADYKNKLGDGSCDSFFNCQKFEYDQGDCEPCTNVNCFDKNNCMDDYMESNMVLLGNGNCEAEFNCEAFNFDEGDCEESNTFCEEKDCFNVNCVDLVQNYVGDGSCDAQLNCAKFDFDNGDCDTCMQYSAPSRGACRLNADSTGFETVIEVHFGDKCLDENIISETTFQGVVGYAPDGSPMPTLVDFDLCISSKLLDPDGPENFITIECAQGQSGEFVKKTYMDGSCAGQMLGMETYGGFGDCVTREDCSLLETPTDLVDTWSDSLHEVMSISTCSAKTGMHTSYYYDPNFDPKTSSFMPCDSDSKLEFSAERHESFMLRNLIDDSSDTAATAECTPLPERTNKTDFFFTGDYSGAAETCASLPVKSSCEKSGCCAWNAGVCEAVTGGICQTAFAKVHCIGGYSRFEIYDDHECTDGGLSRVKDFSGGTCKYFKNDADAEDFIVLVEEESEEDLGAEQVLRITSEVSTSGVSPMALATSQDTLENFVQAFKTTIAGMVTTVSTTDVAVTNYEFVEVDGAGRRLQSMIMKTEFTIDHPYDETTGVAEDIFATVKGTLETAASDGTFTNELKAAVQDLPGFEDLAVDGIAVTEDCCQLEDIVEDDVFLGGGAGRETVFNSWIAAVLVAIVAVVQY</sequence>
<gene>
    <name evidence="1" type="ORF">TeGR_g9901</name>
</gene>
<reference evidence="1 2" key="1">
    <citation type="journal article" date="2023" name="Commun. Biol.">
        <title>Genome analysis of Parmales, the sister group of diatoms, reveals the evolutionary specialization of diatoms from phago-mixotrophs to photoautotrophs.</title>
        <authorList>
            <person name="Ban H."/>
            <person name="Sato S."/>
            <person name="Yoshikawa S."/>
            <person name="Yamada K."/>
            <person name="Nakamura Y."/>
            <person name="Ichinomiya M."/>
            <person name="Sato N."/>
            <person name="Blanc-Mathieu R."/>
            <person name="Endo H."/>
            <person name="Kuwata A."/>
            <person name="Ogata H."/>
        </authorList>
    </citation>
    <scope>NUCLEOTIDE SEQUENCE [LARGE SCALE GENOMIC DNA]</scope>
</reference>
<dbReference type="Gene3D" id="3.30.300.320">
    <property type="match status" value="1"/>
</dbReference>
<keyword evidence="2" id="KW-1185">Reference proteome</keyword>
<protein>
    <submittedName>
        <fullName evidence="1">Uncharacterized protein</fullName>
    </submittedName>
</protein>
<evidence type="ECO:0000313" key="1">
    <source>
        <dbReference type="EMBL" id="GMI54331.1"/>
    </source>
</evidence>
<dbReference type="EMBL" id="BRYB01006285">
    <property type="protein sequence ID" value="GMI54331.1"/>
    <property type="molecule type" value="Genomic_DNA"/>
</dbReference>